<accession>A0ABZ2J7N0</accession>
<keyword evidence="3" id="KW-1185">Reference proteome</keyword>
<dbReference type="Proteomes" id="UP001375370">
    <property type="component" value="Chromosome"/>
</dbReference>
<name>A0ABZ2J7N0_9CHLR</name>
<keyword evidence="1" id="KW-0812">Transmembrane</keyword>
<evidence type="ECO:0000313" key="2">
    <source>
        <dbReference type="EMBL" id="WWX25156.1"/>
    </source>
</evidence>
<dbReference type="EMBL" id="CP146612">
    <property type="protein sequence ID" value="WWX25156.1"/>
    <property type="molecule type" value="Genomic_DNA"/>
</dbReference>
<feature type="transmembrane region" description="Helical" evidence="1">
    <location>
        <begin position="43"/>
        <end position="64"/>
    </location>
</feature>
<sequence>MAPLQKRALYSLITGIVLVVVLVVILISQGSVDAFETDLNIRLITYAIFIGIPLIYLILVDITLRKTTQIDERDILIKERSHRIQWVATILTIVTWTIALTEIYQDQGQVPIVFLTLIFISILVITPIAQSLGILIGYWEMNRNG</sequence>
<evidence type="ECO:0008006" key="4">
    <source>
        <dbReference type="Google" id="ProtNLM"/>
    </source>
</evidence>
<proteinExistence type="predicted"/>
<feature type="transmembrane region" description="Helical" evidence="1">
    <location>
        <begin position="110"/>
        <end position="139"/>
    </location>
</feature>
<dbReference type="RefSeq" id="WP_338737296.1">
    <property type="nucleotide sequence ID" value="NZ_CP146612.1"/>
</dbReference>
<feature type="transmembrane region" description="Helical" evidence="1">
    <location>
        <begin position="84"/>
        <end position="104"/>
    </location>
</feature>
<organism evidence="2 3">
    <name type="scientific">Candidatus Dehalogenimonas loeffleri</name>
    <dbReference type="NCBI Taxonomy" id="3127115"/>
    <lineage>
        <taxon>Bacteria</taxon>
        <taxon>Bacillati</taxon>
        <taxon>Chloroflexota</taxon>
        <taxon>Dehalococcoidia</taxon>
        <taxon>Dehalococcoidales</taxon>
        <taxon>Dehalococcoidaceae</taxon>
        <taxon>Dehalogenimonas</taxon>
    </lineage>
</organism>
<gene>
    <name evidence="2" type="ORF">V8247_07805</name>
</gene>
<protein>
    <recommendedName>
        <fullName evidence="4">DUF2178 domain-containing protein</fullName>
    </recommendedName>
</protein>
<keyword evidence="1" id="KW-0472">Membrane</keyword>
<keyword evidence="1" id="KW-1133">Transmembrane helix</keyword>
<reference evidence="2 3" key="1">
    <citation type="submission" date="2024-03" db="EMBL/GenBank/DDBJ databases">
        <title>A Dehalogenimonas Isolated from Estuarine Sediments Dihaloeliminates Chlorinated Alkanes.</title>
        <authorList>
            <person name="Yang Y."/>
            <person name="Wang H."/>
        </authorList>
    </citation>
    <scope>NUCLEOTIDE SEQUENCE [LARGE SCALE GENOMIC DNA]</scope>
    <source>
        <strain evidence="2 3">W</strain>
    </source>
</reference>
<evidence type="ECO:0000313" key="3">
    <source>
        <dbReference type="Proteomes" id="UP001375370"/>
    </source>
</evidence>
<evidence type="ECO:0000256" key="1">
    <source>
        <dbReference type="SAM" id="Phobius"/>
    </source>
</evidence>
<feature type="transmembrane region" description="Helical" evidence="1">
    <location>
        <begin position="12"/>
        <end position="31"/>
    </location>
</feature>